<comment type="caution">
    <text evidence="2">The sequence shown here is derived from an EMBL/GenBank/DDBJ whole genome shotgun (WGS) entry which is preliminary data.</text>
</comment>
<evidence type="ECO:0000313" key="3">
    <source>
        <dbReference type="Proteomes" id="UP000620559"/>
    </source>
</evidence>
<dbReference type="RefSeq" id="WP_193922683.1">
    <property type="nucleotide sequence ID" value="NZ_JADEWL010000069.1"/>
</dbReference>
<sequence length="213" mass="24204">MSDLQTKIPTDTWVVASWDEYIQIIENPAYEKAKGYYYNGRMRIEMSALGNDHSLDHTLIILAASNYAAIKGIPMTGRDNCTYRKTGCKQVQPDVSYYIGDNADAIPFGTSIINLDEFPAPNLVIEVANSSLADDKGEKRLLYEELSVNEYWIVDVKNVQIIAFLIENNGSRRITQSQILPGLDISIFEEAFRRSRQMNHSQVIAWLLSEFQK</sequence>
<dbReference type="Gene3D" id="3.90.1570.10">
    <property type="entry name" value="tt1808, chain A"/>
    <property type="match status" value="1"/>
</dbReference>
<feature type="domain" description="Putative restriction endonuclease" evidence="1">
    <location>
        <begin position="18"/>
        <end position="195"/>
    </location>
</feature>
<evidence type="ECO:0000313" key="2">
    <source>
        <dbReference type="EMBL" id="MBE9214729.1"/>
    </source>
</evidence>
<organism evidence="2 3">
    <name type="scientific">Plectonema cf. radiosum LEGE 06105</name>
    <dbReference type="NCBI Taxonomy" id="945769"/>
    <lineage>
        <taxon>Bacteria</taxon>
        <taxon>Bacillati</taxon>
        <taxon>Cyanobacteriota</taxon>
        <taxon>Cyanophyceae</taxon>
        <taxon>Oscillatoriophycideae</taxon>
        <taxon>Oscillatoriales</taxon>
        <taxon>Microcoleaceae</taxon>
        <taxon>Plectonema</taxon>
    </lineage>
</organism>
<gene>
    <name evidence="2" type="ORF">IQ247_18995</name>
</gene>
<keyword evidence="2" id="KW-0540">Nuclease</keyword>
<dbReference type="PANTHER" id="PTHR35400:SF1">
    <property type="entry name" value="SLR1083 PROTEIN"/>
    <property type="match status" value="1"/>
</dbReference>
<dbReference type="Proteomes" id="UP000620559">
    <property type="component" value="Unassembled WGS sequence"/>
</dbReference>
<protein>
    <submittedName>
        <fullName evidence="2">Uma2 family endonuclease</fullName>
    </submittedName>
</protein>
<dbReference type="Pfam" id="PF05685">
    <property type="entry name" value="Uma2"/>
    <property type="match status" value="1"/>
</dbReference>
<dbReference type="PANTHER" id="PTHR35400">
    <property type="entry name" value="SLR1083 PROTEIN"/>
    <property type="match status" value="1"/>
</dbReference>
<proteinExistence type="predicted"/>
<dbReference type="EMBL" id="JADEWL010000069">
    <property type="protein sequence ID" value="MBE9214729.1"/>
    <property type="molecule type" value="Genomic_DNA"/>
</dbReference>
<evidence type="ECO:0000259" key="1">
    <source>
        <dbReference type="Pfam" id="PF05685"/>
    </source>
</evidence>
<keyword evidence="2" id="KW-0378">Hydrolase</keyword>
<dbReference type="InterPro" id="IPR008538">
    <property type="entry name" value="Uma2"/>
</dbReference>
<name>A0A8J7FAJ4_9CYAN</name>
<dbReference type="SUPFAM" id="SSF52980">
    <property type="entry name" value="Restriction endonuclease-like"/>
    <property type="match status" value="1"/>
</dbReference>
<keyword evidence="3" id="KW-1185">Reference proteome</keyword>
<reference evidence="2" key="1">
    <citation type="submission" date="2020-10" db="EMBL/GenBank/DDBJ databases">
        <authorList>
            <person name="Castelo-Branco R."/>
            <person name="Eusebio N."/>
            <person name="Adriana R."/>
            <person name="Vieira A."/>
            <person name="Brugerolle De Fraissinette N."/>
            <person name="Rezende De Castro R."/>
            <person name="Schneider M.P."/>
            <person name="Vasconcelos V."/>
            <person name="Leao P.N."/>
        </authorList>
    </citation>
    <scope>NUCLEOTIDE SEQUENCE</scope>
    <source>
        <strain evidence="2">LEGE 06105</strain>
    </source>
</reference>
<dbReference type="AlphaFoldDB" id="A0A8J7FAJ4"/>
<dbReference type="CDD" id="cd06260">
    <property type="entry name" value="DUF820-like"/>
    <property type="match status" value="1"/>
</dbReference>
<dbReference type="GO" id="GO:0004519">
    <property type="term" value="F:endonuclease activity"/>
    <property type="evidence" value="ECO:0007669"/>
    <property type="project" value="UniProtKB-KW"/>
</dbReference>
<keyword evidence="2" id="KW-0255">Endonuclease</keyword>
<dbReference type="InterPro" id="IPR012296">
    <property type="entry name" value="Nuclease_put_TT1808"/>
</dbReference>
<dbReference type="InterPro" id="IPR011335">
    <property type="entry name" value="Restrct_endonuc-II-like"/>
</dbReference>
<accession>A0A8J7FAJ4</accession>